<evidence type="ECO:0000256" key="1">
    <source>
        <dbReference type="ARBA" id="ARBA00022614"/>
    </source>
</evidence>
<evidence type="ECO:0000256" key="2">
    <source>
        <dbReference type="ARBA" id="ARBA00022737"/>
    </source>
</evidence>
<dbReference type="PANTHER" id="PTHR22708">
    <property type="entry name" value="LEUCINE-RICH REPEAT-CONTAINING PROTEIN 56"/>
    <property type="match status" value="1"/>
</dbReference>
<gene>
    <name evidence="4" type="ORF">M9Y10_034273</name>
</gene>
<dbReference type="PROSITE" id="PS51450">
    <property type="entry name" value="LRR"/>
    <property type="match status" value="2"/>
</dbReference>
<name>A0ABR2KEG5_9EUKA</name>
<dbReference type="InterPro" id="IPR001611">
    <property type="entry name" value="Leu-rich_rpt"/>
</dbReference>
<evidence type="ECO:0000313" key="4">
    <source>
        <dbReference type="EMBL" id="KAK8889524.1"/>
    </source>
</evidence>
<keyword evidence="1" id="KW-0433">Leucine-rich repeat</keyword>
<proteinExistence type="predicted"/>
<dbReference type="Pfam" id="PF12799">
    <property type="entry name" value="LRR_4"/>
    <property type="match status" value="1"/>
</dbReference>
<dbReference type="InterPro" id="IPR040091">
    <property type="entry name" value="LRRC56"/>
</dbReference>
<dbReference type="InterPro" id="IPR025875">
    <property type="entry name" value="Leu-rich_rpt_4"/>
</dbReference>
<evidence type="ECO:0000256" key="3">
    <source>
        <dbReference type="SAM" id="MobiDB-lite"/>
    </source>
</evidence>
<dbReference type="InterPro" id="IPR032675">
    <property type="entry name" value="LRR_dom_sf"/>
</dbReference>
<dbReference type="PANTHER" id="PTHR22708:SF0">
    <property type="entry name" value="LEUCINE-RICH REPEAT-CONTAINING PROTEIN 56"/>
    <property type="match status" value="1"/>
</dbReference>
<dbReference type="EMBL" id="JAPFFF010000005">
    <property type="protein sequence ID" value="KAK8889524.1"/>
    <property type="molecule type" value="Genomic_DNA"/>
</dbReference>
<dbReference type="SMART" id="SM00365">
    <property type="entry name" value="LRR_SD22"/>
    <property type="match status" value="3"/>
</dbReference>
<organism evidence="4 5">
    <name type="scientific">Tritrichomonas musculus</name>
    <dbReference type="NCBI Taxonomy" id="1915356"/>
    <lineage>
        <taxon>Eukaryota</taxon>
        <taxon>Metamonada</taxon>
        <taxon>Parabasalia</taxon>
        <taxon>Tritrichomonadida</taxon>
        <taxon>Tritrichomonadidae</taxon>
        <taxon>Tritrichomonas</taxon>
    </lineage>
</organism>
<keyword evidence="2" id="KW-0677">Repeat</keyword>
<feature type="compositionally biased region" description="Basic residues" evidence="3">
    <location>
        <begin position="230"/>
        <end position="247"/>
    </location>
</feature>
<feature type="region of interest" description="Disordered" evidence="3">
    <location>
        <begin position="190"/>
        <end position="257"/>
    </location>
</feature>
<dbReference type="SUPFAM" id="SSF52058">
    <property type="entry name" value="L domain-like"/>
    <property type="match status" value="1"/>
</dbReference>
<sequence>MLTEIVLSPNGKTPQEITFDELFNYTGKKKLKNIKSFKAKADTTEMSLSYLGDFLPALQILRLDYSNIGSLRDLSTPLPNLKILSLTHCELSSIDGIATISSNIQELYLSFNLIDDISPLLGFNSLKILDLESNLIAYVEDVALLKCCKSLRDLTLRGTGATEHPEYRTMIKQLIPKLQILDGIKFGEENKEEKPPEEPPQLPPISMPPPKAQPNEPTDEKTPKLPPLGKNKRMASPKKVLHPRPPKVWHNVGPIRL</sequence>
<dbReference type="Proteomes" id="UP001470230">
    <property type="component" value="Unassembled WGS sequence"/>
</dbReference>
<keyword evidence="5" id="KW-1185">Reference proteome</keyword>
<evidence type="ECO:0000313" key="5">
    <source>
        <dbReference type="Proteomes" id="UP001470230"/>
    </source>
</evidence>
<feature type="compositionally biased region" description="Pro residues" evidence="3">
    <location>
        <begin position="198"/>
        <end position="212"/>
    </location>
</feature>
<dbReference type="Gene3D" id="3.80.10.10">
    <property type="entry name" value="Ribonuclease Inhibitor"/>
    <property type="match status" value="2"/>
</dbReference>
<accession>A0ABR2KEG5</accession>
<protein>
    <submittedName>
        <fullName evidence="4">Leucine-rich repeat-containing protein 56</fullName>
    </submittedName>
</protein>
<comment type="caution">
    <text evidence="4">The sequence shown here is derived from an EMBL/GenBank/DDBJ whole genome shotgun (WGS) entry which is preliminary data.</text>
</comment>
<reference evidence="4 5" key="1">
    <citation type="submission" date="2024-04" db="EMBL/GenBank/DDBJ databases">
        <title>Tritrichomonas musculus Genome.</title>
        <authorList>
            <person name="Alves-Ferreira E."/>
            <person name="Grigg M."/>
            <person name="Lorenzi H."/>
            <person name="Galac M."/>
        </authorList>
    </citation>
    <scope>NUCLEOTIDE SEQUENCE [LARGE SCALE GENOMIC DNA]</scope>
    <source>
        <strain evidence="4 5">EAF2021</strain>
    </source>
</reference>